<reference evidence="6" key="2">
    <citation type="journal article" date="2015" name="Proc. Natl. Acad. Sci. U.S.A.">
        <title>Genome sequence of the Asian Tiger mosquito, Aedes albopictus, reveals insights into its biology, genetics, and evolution.</title>
        <authorList>
            <person name="Chen X.G."/>
            <person name="Jiang X."/>
            <person name="Gu J."/>
            <person name="Xu M."/>
            <person name="Wu Y."/>
            <person name="Deng Y."/>
            <person name="Zhang C."/>
            <person name="Bonizzoni M."/>
            <person name="Dermauw W."/>
            <person name="Vontas J."/>
            <person name="Armbruster P."/>
            <person name="Huang X."/>
            <person name="Yang Y."/>
            <person name="Zhang H."/>
            <person name="He W."/>
            <person name="Peng H."/>
            <person name="Liu Y."/>
            <person name="Wu K."/>
            <person name="Chen J."/>
            <person name="Lirakis M."/>
            <person name="Topalis P."/>
            <person name="Van Leeuwen T."/>
            <person name="Hall A.B."/>
            <person name="Jiang X."/>
            <person name="Thorpe C."/>
            <person name="Mueller R.L."/>
            <person name="Sun C."/>
            <person name="Waterhouse R.M."/>
            <person name="Yan G."/>
            <person name="Tu Z.J."/>
            <person name="Fang X."/>
            <person name="James A.A."/>
        </authorList>
    </citation>
    <scope>NUCLEOTIDE SEQUENCE [LARGE SCALE GENOMIC DNA]</scope>
    <source>
        <strain evidence="6">Foshan</strain>
    </source>
</reference>
<keyword evidence="3" id="KW-0962">Peroxisome biogenesis</keyword>
<dbReference type="OMA" id="NDYRPFW"/>
<dbReference type="STRING" id="7160.A0A023ENY4"/>
<dbReference type="PANTHER" id="PTHR13299">
    <property type="entry name" value="PEROXISOMAL MEMBRANE PROTEIN PEX16"/>
    <property type="match status" value="1"/>
</dbReference>
<reference evidence="4" key="1">
    <citation type="journal article" date="2014" name="PLoS Negl. Trop. Dis.">
        <title>Identification and characterization of seminal fluid proteins in the Asian tiger mosquito, Aedes albopictus.</title>
        <authorList>
            <person name="Boes K.E."/>
            <person name="Ribeiro J.M."/>
            <person name="Wong A."/>
            <person name="Harrington L.C."/>
            <person name="Wolfner M.F."/>
            <person name="Sirot L.K."/>
        </authorList>
    </citation>
    <scope>NUCLEOTIDE SEQUENCE</scope>
    <source>
        <tissue evidence="4">Reproductive organs</tissue>
    </source>
</reference>
<evidence type="ECO:0000313" key="5">
    <source>
        <dbReference type="EnsemblMetazoa" id="AALFPA23_001959.P1533"/>
    </source>
</evidence>
<dbReference type="Pfam" id="PF08610">
    <property type="entry name" value="Pex16"/>
    <property type="match status" value="1"/>
</dbReference>
<comment type="subcellular location">
    <subcellularLocation>
        <location evidence="3">Peroxisome membrane</location>
    </subcellularLocation>
</comment>
<dbReference type="GO" id="GO:0005778">
    <property type="term" value="C:peroxisomal membrane"/>
    <property type="evidence" value="ECO:0007669"/>
    <property type="project" value="UniProtKB-SubCell"/>
</dbReference>
<dbReference type="InterPro" id="IPR013919">
    <property type="entry name" value="Pex16"/>
</dbReference>
<dbReference type="EMBL" id="GAPW01002436">
    <property type="protein sequence ID" value="JAC11162.1"/>
    <property type="molecule type" value="mRNA"/>
</dbReference>
<evidence type="ECO:0000313" key="4">
    <source>
        <dbReference type="EMBL" id="JAC11162.1"/>
    </source>
</evidence>
<accession>A0A023ENY4</accession>
<evidence type="ECO:0000256" key="2">
    <source>
        <dbReference type="ARBA" id="ARBA00018577"/>
    </source>
</evidence>
<evidence type="ECO:0000256" key="3">
    <source>
        <dbReference type="RuleBase" id="RU365003"/>
    </source>
</evidence>
<dbReference type="VEuPathDB" id="VectorBase:AALF014146"/>
<reference evidence="5" key="3">
    <citation type="submission" date="2025-05" db="UniProtKB">
        <authorList>
            <consortium name="EnsemblMetazoa"/>
        </authorList>
    </citation>
    <scope>IDENTIFICATION</scope>
    <source>
        <strain evidence="5">Foshan</strain>
    </source>
</reference>
<name>A0A023ENY4_AEDAL</name>
<dbReference type="EnsemblMetazoa" id="AALFPA23_001959.R1533">
    <property type="protein sequence ID" value="AALFPA23_001959.P1533"/>
    <property type="gene ID" value="AALFPA23_001959"/>
</dbReference>
<dbReference type="Proteomes" id="UP000069940">
    <property type="component" value="Unassembled WGS sequence"/>
</dbReference>
<dbReference type="GO" id="GO:0007031">
    <property type="term" value="P:peroxisome organization"/>
    <property type="evidence" value="ECO:0007669"/>
    <property type="project" value="UniProtKB-KW"/>
</dbReference>
<protein>
    <recommendedName>
        <fullName evidence="2 3">Peroxisomal membrane protein PEX16</fullName>
    </recommendedName>
</protein>
<keyword evidence="6" id="KW-1185">Reference proteome</keyword>
<proteinExistence type="evidence at transcript level"/>
<dbReference type="VEuPathDB" id="VectorBase:AALFPA_058574"/>
<comment type="similarity">
    <text evidence="1 3">Belongs to the peroxin-16 family.</text>
</comment>
<dbReference type="VEuPathDB" id="VectorBase:AALC636_033197"/>
<dbReference type="OrthoDB" id="2021143at2759"/>
<dbReference type="AlphaFoldDB" id="A0A023ENY4"/>
<dbReference type="PANTHER" id="PTHR13299:SF0">
    <property type="entry name" value="PEROXISOMAL MEMBRANE PROTEIN PEX16"/>
    <property type="match status" value="1"/>
</dbReference>
<keyword evidence="3" id="KW-0576">Peroxisome</keyword>
<organism evidence="4">
    <name type="scientific">Aedes albopictus</name>
    <name type="common">Asian tiger mosquito</name>
    <name type="synonym">Stegomyia albopicta</name>
    <dbReference type="NCBI Taxonomy" id="7160"/>
    <lineage>
        <taxon>Eukaryota</taxon>
        <taxon>Metazoa</taxon>
        <taxon>Ecdysozoa</taxon>
        <taxon>Arthropoda</taxon>
        <taxon>Hexapoda</taxon>
        <taxon>Insecta</taxon>
        <taxon>Pterygota</taxon>
        <taxon>Neoptera</taxon>
        <taxon>Endopterygota</taxon>
        <taxon>Diptera</taxon>
        <taxon>Nematocera</taxon>
        <taxon>Culicoidea</taxon>
        <taxon>Culicidae</taxon>
        <taxon>Culicinae</taxon>
        <taxon>Aedini</taxon>
        <taxon>Aedes</taxon>
        <taxon>Stegomyia</taxon>
    </lineage>
</organism>
<sequence>MESSMPWNELRNLYGKYVKWVSGNPSALGDVEMTVKWLSYFIAGKINNSPAVSELVYSLSNLLVFFNDRIIEKSSGVAVQQSESSPLARQIKIVLTTLDYCEVFIELSAQKIWGSRGRWFLIVVVQTVKCIGRLILTMFCQNNNIIQNPPIPVLDRKNLTETVRPENSTFQELTDTVVLKRSGRVLRKVEGAPPIVARTFKPLKHEPVVIRYGGRFIRTAELMYILKPLVHLACVRRYGMKSWKSYLVPMAIDVASLRLYYKNREDLSKEQKQELSRRCVAMLLYLMRSPFYDKYSKQRIASLLTGIGNKVPLTGTITNLILSYIPHWQETYFYMWST</sequence>
<evidence type="ECO:0000256" key="1">
    <source>
        <dbReference type="ARBA" id="ARBA00009505"/>
    </source>
</evidence>
<evidence type="ECO:0000313" key="6">
    <source>
        <dbReference type="Proteomes" id="UP000069940"/>
    </source>
</evidence>